<dbReference type="RefSeq" id="WP_011784998.1">
    <property type="nucleotide sequence ID" value="NC_008740.1"/>
</dbReference>
<dbReference type="AlphaFoldDB" id="A1U0S7"/>
<evidence type="ECO:0000313" key="3">
    <source>
        <dbReference type="Proteomes" id="UP000000998"/>
    </source>
</evidence>
<organism evidence="2 3">
    <name type="scientific">Marinobacter nauticus (strain ATCC 700491 / DSM 11845 / VT8)</name>
    <name type="common">Marinobacter aquaeolei</name>
    <dbReference type="NCBI Taxonomy" id="351348"/>
    <lineage>
        <taxon>Bacteria</taxon>
        <taxon>Pseudomonadati</taxon>
        <taxon>Pseudomonadota</taxon>
        <taxon>Gammaproteobacteria</taxon>
        <taxon>Pseudomonadales</taxon>
        <taxon>Marinobacteraceae</taxon>
        <taxon>Marinobacter</taxon>
    </lineage>
</organism>
<dbReference type="eggNOG" id="ENOG502ZN5P">
    <property type="taxonomic scope" value="Bacteria"/>
</dbReference>
<sequence length="324" mass="36174">MKKLTAAQRANRLREIETQREELMPEFSNIRSRLQNVQGQQANLEKQLQELTSPPPKHGWRTAGRSGDTARVRRELDQVRQSNEQLQEEMRPFQKQLDHLAKEEESLLNNPPKVSLADLQQTQAEITKLEIQIDRIGQAREEAAARTPTAGIESLKEEIAQAASDRDLLAADLDLGEGSEADLKKATTHLTKLRKQLAEQEETASLAGATQRGYEKRLADLSETKRQAEQEFRCQLSLYAKEIHDAGLQKIVKAFEEIGPALNEILAANKLSGTHGTGDEFSRLSGRVRLDMGGFHGIENNSISADEELVSERVAGILADIRKS</sequence>
<gene>
    <name evidence="2" type="ordered locus">Maqu_1512</name>
</gene>
<feature type="compositionally biased region" description="Polar residues" evidence="1">
    <location>
        <begin position="36"/>
        <end position="52"/>
    </location>
</feature>
<feature type="region of interest" description="Disordered" evidence="1">
    <location>
        <begin position="36"/>
        <end position="71"/>
    </location>
</feature>
<dbReference type="HOGENOM" id="CLU_857383_0_0_6"/>
<dbReference type="Proteomes" id="UP000000998">
    <property type="component" value="Chromosome"/>
</dbReference>
<evidence type="ECO:0000256" key="1">
    <source>
        <dbReference type="SAM" id="MobiDB-lite"/>
    </source>
</evidence>
<protein>
    <submittedName>
        <fullName evidence="2">Uncharacterized protein</fullName>
    </submittedName>
</protein>
<reference evidence="3" key="1">
    <citation type="journal article" date="2011" name="Appl. Environ. Microbiol.">
        <title>Genomic potential of Marinobacter aquaeolei, a biogeochemical 'opportunitroph'.</title>
        <authorList>
            <person name="Singer E."/>
            <person name="Webb E.A."/>
            <person name="Nelson W.C."/>
            <person name="Heidelberg J.F."/>
            <person name="Ivanova N."/>
            <person name="Pati A."/>
            <person name="Edwards K.J."/>
        </authorList>
    </citation>
    <scope>NUCLEOTIDE SEQUENCE [LARGE SCALE GENOMIC DNA]</scope>
    <source>
        <strain evidence="3">ATCC 700491 / DSM 11845 / VT8</strain>
    </source>
</reference>
<evidence type="ECO:0000313" key="2">
    <source>
        <dbReference type="EMBL" id="ABM18596.1"/>
    </source>
</evidence>
<dbReference type="KEGG" id="maq:Maqu_1512"/>
<accession>A1U0S7</accession>
<name>A1U0S7_MARN8</name>
<dbReference type="EMBL" id="CP000514">
    <property type="protein sequence ID" value="ABM18596.1"/>
    <property type="molecule type" value="Genomic_DNA"/>
</dbReference>
<proteinExistence type="predicted"/>